<name>A0ABV6V7A0_9ACTN</name>
<evidence type="ECO:0000313" key="2">
    <source>
        <dbReference type="EMBL" id="MFC1409600.1"/>
    </source>
</evidence>
<comment type="caution">
    <text evidence="2">The sequence shown here is derived from an EMBL/GenBank/DDBJ whole genome shotgun (WGS) entry which is preliminary data.</text>
</comment>
<evidence type="ECO:0000313" key="3">
    <source>
        <dbReference type="EMBL" id="MFC1429278.1"/>
    </source>
</evidence>
<dbReference type="RefSeq" id="WP_380505668.1">
    <property type="nucleotide sequence ID" value="NZ_JBHEZX010000004.1"/>
</dbReference>
<organism evidence="2 5">
    <name type="scientific">Streptacidiphilus alkalitolerans</name>
    <dbReference type="NCBI Taxonomy" id="3342712"/>
    <lineage>
        <taxon>Bacteria</taxon>
        <taxon>Bacillati</taxon>
        <taxon>Actinomycetota</taxon>
        <taxon>Actinomycetes</taxon>
        <taxon>Kitasatosporales</taxon>
        <taxon>Streptomycetaceae</taxon>
        <taxon>Streptacidiphilus</taxon>
    </lineage>
</organism>
<evidence type="ECO:0000259" key="1">
    <source>
        <dbReference type="Pfam" id="PF20016"/>
    </source>
</evidence>
<dbReference type="Proteomes" id="UP001592530">
    <property type="component" value="Unassembled WGS sequence"/>
</dbReference>
<evidence type="ECO:0000313" key="4">
    <source>
        <dbReference type="Proteomes" id="UP001592530"/>
    </source>
</evidence>
<accession>A0ABV6V7A0</accession>
<dbReference type="EMBL" id="JBHEZX010000004">
    <property type="protein sequence ID" value="MFC1409600.1"/>
    <property type="molecule type" value="Genomic_DNA"/>
</dbReference>
<dbReference type="Pfam" id="PF20016">
    <property type="entry name" value="ThsA_Macro"/>
    <property type="match status" value="1"/>
</dbReference>
<sequence>MAHPFRRLRILLSSRHGLALLGRTWAVQFGLLSGAAQLYLTFWPDSPLPRGPGLLAITGLTLLSAILRSLPRNRISREFSHPDFTVTVEVGDLFEHRSHLVVGFSDTFDTDVSGDLLVARRSVQGQLLTRVYGGDTAVLDTALDAALAQVTPVGTEARADKPDGKLVRYPLGTVAVLSESGRRIFCSAYGRMGNDLVVNSGTEQLWHSLTRIWDAHHVHGQRGPTAMPIVGSDLARINSMDRGSLLKLILLSFVSRSRDGVVSSALTIVVHPRDYYRIDMLELDVFLRAL</sequence>
<dbReference type="InterPro" id="IPR045535">
    <property type="entry name" value="ThsA_Macro"/>
</dbReference>
<reference evidence="4 5" key="1">
    <citation type="submission" date="2024-09" db="EMBL/GenBank/DDBJ databases">
        <authorList>
            <person name="Lee S.D."/>
        </authorList>
    </citation>
    <scope>NUCLEOTIDE SEQUENCE [LARGE SCALE GENOMIC DNA]</scope>
    <source>
        <strain evidence="2 5">N1-1</strain>
        <strain evidence="3 4">N1-3</strain>
    </source>
</reference>
<protein>
    <submittedName>
        <fullName evidence="2">Macro domain-containing protein</fullName>
    </submittedName>
</protein>
<dbReference type="EMBL" id="JBHEZY010000001">
    <property type="protein sequence ID" value="MFC1429278.1"/>
    <property type="molecule type" value="Genomic_DNA"/>
</dbReference>
<evidence type="ECO:0000313" key="5">
    <source>
        <dbReference type="Proteomes" id="UP001592582"/>
    </source>
</evidence>
<feature type="domain" description="Thoeris protein ThsA Macro" evidence="1">
    <location>
        <begin position="86"/>
        <end position="271"/>
    </location>
</feature>
<keyword evidence="5" id="KW-1185">Reference proteome</keyword>
<gene>
    <name evidence="3" type="ORF">ACEZDB_01200</name>
    <name evidence="2" type="ORF">ACEZDG_09915</name>
</gene>
<proteinExistence type="predicted"/>
<dbReference type="Proteomes" id="UP001592582">
    <property type="component" value="Unassembled WGS sequence"/>
</dbReference>